<feature type="compositionally biased region" description="Polar residues" evidence="1">
    <location>
        <begin position="1200"/>
        <end position="1214"/>
    </location>
</feature>
<dbReference type="EMBL" id="SHKW01000004">
    <property type="protein sequence ID" value="RZU34613.1"/>
    <property type="molecule type" value="Genomic_DNA"/>
</dbReference>
<name>A0A4Q7YDI2_9BACT</name>
<accession>A0A4Q7YDI2</accession>
<comment type="caution">
    <text evidence="3">The sequence shown here is derived from an EMBL/GenBank/DDBJ whole genome shotgun (WGS) entry which is preliminary data.</text>
</comment>
<gene>
    <name evidence="3" type="ORF">BDD14_6111</name>
</gene>
<keyword evidence="4" id="KW-1185">Reference proteome</keyword>
<dbReference type="OrthoDB" id="1634048at2"/>
<evidence type="ECO:0000256" key="1">
    <source>
        <dbReference type="SAM" id="MobiDB-lite"/>
    </source>
</evidence>
<sequence>MMNIPKPLSSGQVQTYHKLEYASASQSYYNQAETVKGEWQGKLAASLGLKGEVAPLEFSRLAEGIHPQNEQQMVKHRPAMEYTNPDGTTTKAVEHRAAWDATISAPKSVSLAALVGGDERVREAHRAAVTTALNEFERYTQARLGGNTPAETTGKFIAAKFEHDTARPVDGYAAPQLHTHVVVFNVTERDNGSTRALDSRSLFQSQQFATAVYQSALMYELRNLGYEIETGRSGAPEIKGFSQEYLDASSLRSQQIREALEKAGRSGPEAAQIAAHATRDRKQALSREEVLAAHKELAAEFGNQPRQVVAAARERGEQQERRQEGSTHAKEAVTYARQSLFEREAVADERKILTTALRRGMGEATFQQIRDEFQTRREAGHFRSVEGPKYSSGRSFTTPETIAAERTNVEYVRAGQNTVAPIMTLEQAKEQAGTRDFFNEAQRRSIEEVLTSTDRVHGLQGLAGTGKTTTLDAIREGAEKSGYIVEGFAPTSRAAGQLRAAGIDATTVQSFIARGENHPSANPEVRHLYMIDESSLASTRQMQAFLDKLNPDDRVLVIGDTRQHQGVEAGRPFEQMQDAGMQTSQLDQIMRQKDPELLKAVQHLATGETEKGVAMLAQQGRVKEIPNGQDRIAAIAKDYATQPENTIVVSPDNRSRQQINEAIRAELRTTNLLGDNGQQLQTLAHRSDMTGADRTWAARYNSGEVLQYTTGSKELGIERESLARVLSVDARTNTLTVEKADGQSISYDPRRLRGVNVFKETEREFATGDRIQFTAPNKDLEVANRDLGTVTEIKDGQMTVKIDGKTERSITFDTAKFRQFDHGYAVTSHSSQGLTAGRVLANIDTDSSRSLINDRLAYVAISRASDDARVYTNNAETLGERLATDVSKTAALDFRPPSSTEQVREAISAFRGNDPATGTEKLQEQGRVHEYANPEHRLAAVSSDYTAKTDRAVIVAPDANERRDLTDLIRADLREQGRLSGDNRTMPILVEQDFGNPRLATNYTPGDEIHYKTGSPEKHSIAANSSATVLSVDARSNTLTVETSTGHEASYNPALLKQQTKQSTVYREEERDLAAGDRIQFTAPDRENRIRSGDFATIDRIAEDNALSVRLDNGKTVELNPEKARHIDYGYTVERAKNLSADRVLLTGESGQLAEQQAALTKLNPNIRDFAIYTSDSTNLLHRNTGIGNGTELATEGHSNESSLSNAPEPSSPSIEFEGYGMGL</sequence>
<dbReference type="NCBIfam" id="NF041492">
    <property type="entry name" value="MobF"/>
    <property type="match status" value="1"/>
</dbReference>
<dbReference type="InterPro" id="IPR014059">
    <property type="entry name" value="TraI/TrwC_relax"/>
</dbReference>
<dbReference type="Gene3D" id="3.40.50.300">
    <property type="entry name" value="P-loop containing nucleotide triphosphate hydrolases"/>
    <property type="match status" value="2"/>
</dbReference>
<evidence type="ECO:0000313" key="4">
    <source>
        <dbReference type="Proteomes" id="UP000292958"/>
    </source>
</evidence>
<proteinExistence type="predicted"/>
<organism evidence="3 4">
    <name type="scientific">Edaphobacter modestus</name>
    <dbReference type="NCBI Taxonomy" id="388466"/>
    <lineage>
        <taxon>Bacteria</taxon>
        <taxon>Pseudomonadati</taxon>
        <taxon>Acidobacteriota</taxon>
        <taxon>Terriglobia</taxon>
        <taxon>Terriglobales</taxon>
        <taxon>Acidobacteriaceae</taxon>
        <taxon>Edaphobacter</taxon>
    </lineage>
</organism>
<evidence type="ECO:0000313" key="3">
    <source>
        <dbReference type="EMBL" id="RZU34613.1"/>
    </source>
</evidence>
<protein>
    <submittedName>
        <fullName evidence="3">Conjugative relaxase-like TrwC/TraI family protein</fullName>
    </submittedName>
</protein>
<dbReference type="Pfam" id="PF13604">
    <property type="entry name" value="AAA_30"/>
    <property type="match status" value="1"/>
</dbReference>
<dbReference type="SUPFAM" id="SSF55464">
    <property type="entry name" value="Origin of replication-binding domain, RBD-like"/>
    <property type="match status" value="1"/>
</dbReference>
<dbReference type="AlphaFoldDB" id="A0A4Q7YDI2"/>
<dbReference type="InterPro" id="IPR014862">
    <property type="entry name" value="TrwC"/>
</dbReference>
<feature type="region of interest" description="Disordered" evidence="1">
    <location>
        <begin position="1185"/>
        <end position="1224"/>
    </location>
</feature>
<dbReference type="RefSeq" id="WP_130424688.1">
    <property type="nucleotide sequence ID" value="NZ_SHKW01000004.1"/>
</dbReference>
<feature type="domain" description="TrwC relaxase" evidence="2">
    <location>
        <begin position="11"/>
        <end position="300"/>
    </location>
</feature>
<reference evidence="3 4" key="1">
    <citation type="submission" date="2019-02" db="EMBL/GenBank/DDBJ databases">
        <title>Genomic Encyclopedia of Archaeal and Bacterial Type Strains, Phase II (KMG-II): from individual species to whole genera.</title>
        <authorList>
            <person name="Goeker M."/>
        </authorList>
    </citation>
    <scope>NUCLEOTIDE SEQUENCE [LARGE SCALE GENOMIC DNA]</scope>
    <source>
        <strain evidence="3 4">DSM 18101</strain>
    </source>
</reference>
<dbReference type="NCBIfam" id="TIGR02686">
    <property type="entry name" value="relax_trwC"/>
    <property type="match status" value="1"/>
</dbReference>
<dbReference type="InterPro" id="IPR027417">
    <property type="entry name" value="P-loop_NTPase"/>
</dbReference>
<dbReference type="Pfam" id="PF08751">
    <property type="entry name" value="TrwC"/>
    <property type="match status" value="1"/>
</dbReference>
<dbReference type="Proteomes" id="UP000292958">
    <property type="component" value="Unassembled WGS sequence"/>
</dbReference>
<dbReference type="CDD" id="cd18809">
    <property type="entry name" value="SF1_C_RecD"/>
    <property type="match status" value="1"/>
</dbReference>
<evidence type="ECO:0000259" key="2">
    <source>
        <dbReference type="Pfam" id="PF08751"/>
    </source>
</evidence>
<dbReference type="SUPFAM" id="SSF52540">
    <property type="entry name" value="P-loop containing nucleoside triphosphate hydrolases"/>
    <property type="match status" value="2"/>
</dbReference>